<dbReference type="PANTHER" id="PTHR38099:SF1">
    <property type="entry name" value="LARGE RIBOSOMAL RNA SUBUNIT ACCUMULATION PROTEIN YCED"/>
    <property type="match status" value="1"/>
</dbReference>
<dbReference type="EMBL" id="LDSL01000074">
    <property type="protein sequence ID" value="KTT20932.1"/>
    <property type="molecule type" value="Genomic_DNA"/>
</dbReference>
<dbReference type="GO" id="GO:0042254">
    <property type="term" value="P:ribosome biogenesis"/>
    <property type="evidence" value="ECO:0007669"/>
    <property type="project" value="UniProtKB-KW"/>
</dbReference>
<organism evidence="6 7">
    <name type="scientific">Pseudacidovorax intermedius</name>
    <dbReference type="NCBI Taxonomy" id="433924"/>
    <lineage>
        <taxon>Bacteria</taxon>
        <taxon>Pseudomonadati</taxon>
        <taxon>Pseudomonadota</taxon>
        <taxon>Betaproteobacteria</taxon>
        <taxon>Burkholderiales</taxon>
        <taxon>Comamonadaceae</taxon>
        <taxon>Pseudacidovorax</taxon>
    </lineage>
</organism>
<dbReference type="AlphaFoldDB" id="A0A147GTH2"/>
<sequence>MKMEFDADRLDVKAFAQAGGLLSEATPLAQWSRLTEEAAQAVPEAPPVEVRWRAHSEMRGSAAGPGVPWLHVEAETELPLVCQRCLGPVPTPLSVDRWFRFVADEATAAVEDEEAEEDVLALQADFDLRALVEDELLMDIPLAPRHEVCPQQPRFSAVDEDFEAAGGDKPNPFAALEALRKNKPESGR</sequence>
<keyword evidence="4" id="KW-0690">Ribosome biogenesis</keyword>
<evidence type="ECO:0000256" key="3">
    <source>
        <dbReference type="ARBA" id="ARBA00015716"/>
    </source>
</evidence>
<evidence type="ECO:0000313" key="6">
    <source>
        <dbReference type="EMBL" id="KTT20932.1"/>
    </source>
</evidence>
<dbReference type="InterPro" id="IPR039255">
    <property type="entry name" value="YceD_bac"/>
</dbReference>
<name>A0A147GTH2_9BURK</name>
<dbReference type="RefSeq" id="WP_058642412.1">
    <property type="nucleotide sequence ID" value="NZ_LDSL01000074.1"/>
</dbReference>
<comment type="caution">
    <text evidence="6">The sequence shown here is derived from an EMBL/GenBank/DDBJ whole genome shotgun (WGS) entry which is preliminary data.</text>
</comment>
<evidence type="ECO:0000256" key="2">
    <source>
        <dbReference type="ARBA" id="ARBA00010740"/>
    </source>
</evidence>
<proteinExistence type="inferred from homology"/>
<accession>A0A147GTH2</accession>
<evidence type="ECO:0000256" key="1">
    <source>
        <dbReference type="ARBA" id="ARBA00002868"/>
    </source>
</evidence>
<keyword evidence="7" id="KW-1185">Reference proteome</keyword>
<gene>
    <name evidence="6" type="ORF">NS331_13015</name>
</gene>
<dbReference type="PATRIC" id="fig|433924.3.peg.4660"/>
<dbReference type="PANTHER" id="PTHR38099">
    <property type="entry name" value="LARGE RIBOSOMAL RNA SUBUNIT ACCUMULATION PROTEIN YCED"/>
    <property type="match status" value="1"/>
</dbReference>
<evidence type="ECO:0000256" key="4">
    <source>
        <dbReference type="ARBA" id="ARBA00022517"/>
    </source>
</evidence>
<dbReference type="Proteomes" id="UP000072741">
    <property type="component" value="Unassembled WGS sequence"/>
</dbReference>
<reference evidence="6 7" key="1">
    <citation type="journal article" date="2016" name="Front. Microbiol.">
        <title>Genomic Resource of Rice Seed Associated Bacteria.</title>
        <authorList>
            <person name="Midha S."/>
            <person name="Bansal K."/>
            <person name="Sharma S."/>
            <person name="Kumar N."/>
            <person name="Patil P.P."/>
            <person name="Chaudhry V."/>
            <person name="Patil P.B."/>
        </authorList>
    </citation>
    <scope>NUCLEOTIDE SEQUENCE [LARGE SCALE GENOMIC DNA]</scope>
    <source>
        <strain evidence="6 7">NS331</strain>
    </source>
</reference>
<evidence type="ECO:0000256" key="5">
    <source>
        <dbReference type="ARBA" id="ARBA00031841"/>
    </source>
</evidence>
<dbReference type="InterPro" id="IPR003772">
    <property type="entry name" value="YceD"/>
</dbReference>
<dbReference type="GO" id="GO:0005829">
    <property type="term" value="C:cytosol"/>
    <property type="evidence" value="ECO:0007669"/>
    <property type="project" value="TreeGrafter"/>
</dbReference>
<comment type="similarity">
    <text evidence="2">Belongs to the DUF177 domain family.</text>
</comment>
<dbReference type="Pfam" id="PF02620">
    <property type="entry name" value="YceD"/>
    <property type="match status" value="1"/>
</dbReference>
<comment type="function">
    <text evidence="1">Plays a role in synthesis, processing and/or stability of 23S rRNA.</text>
</comment>
<protein>
    <recommendedName>
        <fullName evidence="3">Large ribosomal RNA subunit accumulation protein YceD</fullName>
    </recommendedName>
    <alternativeName>
        <fullName evidence="5">23S rRNA accumulation protein YceD</fullName>
    </alternativeName>
</protein>
<evidence type="ECO:0000313" key="7">
    <source>
        <dbReference type="Proteomes" id="UP000072741"/>
    </source>
</evidence>
<dbReference type="OrthoDB" id="5297600at2"/>